<reference evidence="1 2" key="1">
    <citation type="submission" date="2018-12" db="EMBL/GenBank/DDBJ databases">
        <authorList>
            <person name="Feng G."/>
            <person name="Zhu H."/>
        </authorList>
    </citation>
    <scope>NUCLEOTIDE SEQUENCE [LARGE SCALE GENOMIC DNA]</scope>
    <source>
        <strain evidence="1 2">KCTC 12533</strain>
    </source>
</reference>
<keyword evidence="2" id="KW-1185">Reference proteome</keyword>
<gene>
    <name evidence="1" type="ORF">EI291_05470</name>
</gene>
<dbReference type="EMBL" id="RWIT01000002">
    <property type="protein sequence ID" value="RSK50101.1"/>
    <property type="molecule type" value="Genomic_DNA"/>
</dbReference>
<proteinExistence type="predicted"/>
<dbReference type="RefSeq" id="WP_125418799.1">
    <property type="nucleotide sequence ID" value="NZ_RWIT01000002.1"/>
</dbReference>
<organism evidence="1 2">
    <name type="scientific">Hymenobacter rigui</name>
    <dbReference type="NCBI Taxonomy" id="334424"/>
    <lineage>
        <taxon>Bacteria</taxon>
        <taxon>Pseudomonadati</taxon>
        <taxon>Bacteroidota</taxon>
        <taxon>Cytophagia</taxon>
        <taxon>Cytophagales</taxon>
        <taxon>Hymenobacteraceae</taxon>
        <taxon>Hymenobacter</taxon>
    </lineage>
</organism>
<evidence type="ECO:0000313" key="2">
    <source>
        <dbReference type="Proteomes" id="UP000273500"/>
    </source>
</evidence>
<dbReference type="Proteomes" id="UP000273500">
    <property type="component" value="Unassembled WGS sequence"/>
</dbReference>
<sequence length="359" mass="39543">MPSIAQTLKQAIRTRYRRRPNGGLDNLELRGSNYGALQLYRKQTASATGIMTPELRQALQASFGNTVQAPVIDYENPTLSNVRTCAVQVGGLNTKLVTFTFATVAFGFPMIPSQHINNEISYEDTFYRLFEARRLKTMEFLDTQCVDHLELAKNQYFPAGITAYYPEVADALQVPDAERKEFYNYIESILETMDLGGAPDVLTNPMAMADVRAIEGAGQTNDGDLSYVLDGVGQFFRSNRVLPGTGNRATMYLVADGAVGLETRVDPDCARGVVHGGADNPVREWTTQDVPGLGTMGLFYRADCSDQSAPLAGQNLQALTRTAVESFEYSFDVCWVKAYNSDEAGRFFPIIKVEQKAAA</sequence>
<evidence type="ECO:0008006" key="3">
    <source>
        <dbReference type="Google" id="ProtNLM"/>
    </source>
</evidence>
<protein>
    <recommendedName>
        <fullName evidence="3">Phage major capsid protein</fullName>
    </recommendedName>
</protein>
<evidence type="ECO:0000313" key="1">
    <source>
        <dbReference type="EMBL" id="RSK50101.1"/>
    </source>
</evidence>
<comment type="caution">
    <text evidence="1">The sequence shown here is derived from an EMBL/GenBank/DDBJ whole genome shotgun (WGS) entry which is preliminary data.</text>
</comment>
<name>A0A3R9MWF1_9BACT</name>
<accession>A0A3R9MWF1</accession>
<dbReference type="AlphaFoldDB" id="A0A3R9MWF1"/>
<dbReference type="OrthoDB" id="864990at2"/>